<dbReference type="InterPro" id="IPR012910">
    <property type="entry name" value="Plug_dom"/>
</dbReference>
<proteinExistence type="inferred from homology"/>
<keyword evidence="6 7" id="KW-0998">Cell outer membrane</keyword>
<keyword evidence="11" id="KW-1185">Reference proteome</keyword>
<evidence type="ECO:0000256" key="3">
    <source>
        <dbReference type="ARBA" id="ARBA00022452"/>
    </source>
</evidence>
<evidence type="ECO:0000256" key="2">
    <source>
        <dbReference type="ARBA" id="ARBA00022448"/>
    </source>
</evidence>
<dbReference type="InterPro" id="IPR023996">
    <property type="entry name" value="TonB-dep_OMP_SusC/RagA"/>
</dbReference>
<dbReference type="InterPro" id="IPR008969">
    <property type="entry name" value="CarboxyPept-like_regulatory"/>
</dbReference>
<evidence type="ECO:0000256" key="1">
    <source>
        <dbReference type="ARBA" id="ARBA00004571"/>
    </source>
</evidence>
<feature type="domain" description="TonB-dependent receptor plug" evidence="9">
    <location>
        <begin position="143"/>
        <end position="260"/>
    </location>
</feature>
<protein>
    <submittedName>
        <fullName evidence="10">TonB-dependent receptor</fullName>
    </submittedName>
</protein>
<dbReference type="RefSeq" id="WP_008510230.1">
    <property type="nucleotide sequence ID" value="NZ_CM001403.1"/>
</dbReference>
<keyword evidence="2 7" id="KW-0813">Transport</keyword>
<dbReference type="InterPro" id="IPR039426">
    <property type="entry name" value="TonB-dep_rcpt-like"/>
</dbReference>
<evidence type="ECO:0000256" key="4">
    <source>
        <dbReference type="ARBA" id="ARBA00022692"/>
    </source>
</evidence>
<dbReference type="eggNOG" id="COG4206">
    <property type="taxonomic scope" value="Bacteria"/>
</dbReference>
<dbReference type="EMBL" id="CM001403">
    <property type="protein sequence ID" value="EHQ29186.1"/>
    <property type="molecule type" value="Genomic_DNA"/>
</dbReference>
<organism evidence="10 11">
    <name type="scientific">Mucilaginibacter paludis DSM 18603</name>
    <dbReference type="NCBI Taxonomy" id="714943"/>
    <lineage>
        <taxon>Bacteria</taxon>
        <taxon>Pseudomonadati</taxon>
        <taxon>Bacteroidota</taxon>
        <taxon>Sphingobacteriia</taxon>
        <taxon>Sphingobacteriales</taxon>
        <taxon>Sphingobacteriaceae</taxon>
        <taxon>Mucilaginibacter</taxon>
    </lineage>
</organism>
<dbReference type="OrthoDB" id="830178at2"/>
<dbReference type="Proteomes" id="UP000002774">
    <property type="component" value="Chromosome"/>
</dbReference>
<dbReference type="Gene3D" id="2.40.170.20">
    <property type="entry name" value="TonB-dependent receptor, beta-barrel domain"/>
    <property type="match status" value="1"/>
</dbReference>
<dbReference type="NCBIfam" id="TIGR04056">
    <property type="entry name" value="OMP_RagA_SusC"/>
    <property type="match status" value="1"/>
</dbReference>
<comment type="subcellular location">
    <subcellularLocation>
        <location evidence="1 7">Cell outer membrane</location>
        <topology evidence="1 7">Multi-pass membrane protein</topology>
    </subcellularLocation>
</comment>
<evidence type="ECO:0000259" key="9">
    <source>
        <dbReference type="Pfam" id="PF07715"/>
    </source>
</evidence>
<dbReference type="PROSITE" id="PS52016">
    <property type="entry name" value="TONB_DEPENDENT_REC_3"/>
    <property type="match status" value="1"/>
</dbReference>
<keyword evidence="3 7" id="KW-1134">Transmembrane beta strand</keyword>
<keyword evidence="8" id="KW-0732">Signal</keyword>
<dbReference type="Pfam" id="PF13715">
    <property type="entry name" value="CarbopepD_reg_2"/>
    <property type="match status" value="1"/>
</dbReference>
<gene>
    <name evidence="10" type="ORF">Mucpa_5111</name>
</gene>
<dbReference type="SUPFAM" id="SSF49464">
    <property type="entry name" value="Carboxypeptidase regulatory domain-like"/>
    <property type="match status" value="1"/>
</dbReference>
<evidence type="ECO:0000313" key="11">
    <source>
        <dbReference type="Proteomes" id="UP000002774"/>
    </source>
</evidence>
<evidence type="ECO:0000256" key="7">
    <source>
        <dbReference type="PROSITE-ProRule" id="PRU01360"/>
    </source>
</evidence>
<dbReference type="Pfam" id="PF07715">
    <property type="entry name" value="Plug"/>
    <property type="match status" value="1"/>
</dbReference>
<feature type="chain" id="PRO_5003558148" evidence="8">
    <location>
        <begin position="27"/>
        <end position="1066"/>
    </location>
</feature>
<evidence type="ECO:0000256" key="8">
    <source>
        <dbReference type="SAM" id="SignalP"/>
    </source>
</evidence>
<dbReference type="AlphaFoldDB" id="H1Y0W1"/>
<dbReference type="SUPFAM" id="SSF56935">
    <property type="entry name" value="Porins"/>
    <property type="match status" value="1"/>
</dbReference>
<dbReference type="Gene3D" id="2.60.40.1120">
    <property type="entry name" value="Carboxypeptidase-like, regulatory domain"/>
    <property type="match status" value="1"/>
</dbReference>
<dbReference type="InterPro" id="IPR037066">
    <property type="entry name" value="Plug_dom_sf"/>
</dbReference>
<evidence type="ECO:0000256" key="6">
    <source>
        <dbReference type="ARBA" id="ARBA00023237"/>
    </source>
</evidence>
<dbReference type="Gene3D" id="2.170.130.10">
    <property type="entry name" value="TonB-dependent receptor, plug domain"/>
    <property type="match status" value="1"/>
</dbReference>
<name>H1Y0W1_9SPHI</name>
<dbReference type="InterPro" id="IPR036942">
    <property type="entry name" value="Beta-barrel_TonB_sf"/>
</dbReference>
<dbReference type="STRING" id="714943.Mucpa_5111"/>
<evidence type="ECO:0000256" key="5">
    <source>
        <dbReference type="ARBA" id="ARBA00023136"/>
    </source>
</evidence>
<keyword evidence="5 7" id="KW-0472">Membrane</keyword>
<comment type="similarity">
    <text evidence="7">Belongs to the TonB-dependent receptor family.</text>
</comment>
<dbReference type="GO" id="GO:0009279">
    <property type="term" value="C:cell outer membrane"/>
    <property type="evidence" value="ECO:0007669"/>
    <property type="project" value="UniProtKB-SubCell"/>
</dbReference>
<accession>H1Y0W1</accession>
<dbReference type="HOGENOM" id="CLU_004317_0_1_10"/>
<keyword evidence="4 7" id="KW-0812">Transmembrane</keyword>
<reference evidence="10" key="1">
    <citation type="submission" date="2011-09" db="EMBL/GenBank/DDBJ databases">
        <title>The permanent draft genome of Mucilaginibacter paludis DSM 18603.</title>
        <authorList>
            <consortium name="US DOE Joint Genome Institute (JGI-PGF)"/>
            <person name="Lucas S."/>
            <person name="Han J."/>
            <person name="Lapidus A."/>
            <person name="Bruce D."/>
            <person name="Goodwin L."/>
            <person name="Pitluck S."/>
            <person name="Peters L."/>
            <person name="Kyrpides N."/>
            <person name="Mavromatis K."/>
            <person name="Ivanova N."/>
            <person name="Mikhailova N."/>
            <person name="Held B."/>
            <person name="Detter J.C."/>
            <person name="Tapia R."/>
            <person name="Han C."/>
            <person name="Land M."/>
            <person name="Hauser L."/>
            <person name="Markowitz V."/>
            <person name="Cheng J.-F."/>
            <person name="Hugenholtz P."/>
            <person name="Woyke T."/>
            <person name="Wu D."/>
            <person name="Tindall B."/>
            <person name="Brambilla E."/>
            <person name="Klenk H.-P."/>
            <person name="Eisen J.A."/>
        </authorList>
    </citation>
    <scope>NUCLEOTIDE SEQUENCE [LARGE SCALE GENOMIC DNA]</scope>
    <source>
        <strain evidence="10">DSM 18603</strain>
    </source>
</reference>
<evidence type="ECO:0000313" key="10">
    <source>
        <dbReference type="EMBL" id="EHQ29186.1"/>
    </source>
</evidence>
<feature type="signal peptide" evidence="8">
    <location>
        <begin position="1"/>
        <end position="26"/>
    </location>
</feature>
<keyword evidence="10" id="KW-0675">Receptor</keyword>
<sequence>MHIYTRSFKILSIILVLAVQAPRLWAQKTDTTAKATAKAPSTKVKDTGLKASGTITDNATGKPISGINISVADFSAAITDEKGRFSIKVPSYSAVIVVSGQGYQSKELPLKGRKSASTSLYEDGFSSVYSNARMPFGDFPLNTLTNAVNTVNTNGAWDTKQETADSYLQGRISGLNAVRRSGTPNIGADLFLRGYSSLNATNKPLIVVDGMIYDNYHYGTSLIQGHFNNPLANINFQDIDNITVIKDASSLYGTKGANGVILITTGHTNDLATKIDFGAYSGVNFKPASLPVMQAGDYRTYLSDVLSSSGMTAAAISAQPFFNDNPSAPNYAAYHNNTDWQKQVFKTSFNSNYFLRVSGGDDIARYTLSLGYGSDNGITKNTPLSKYDTRFNADLKLTQKLSVNANLSFTYNEQNLFDQGQAITTNPIYIALTKAPILRPREVNSAGVESPNLANLDVFNTGNPAILIDTAQEVAKSYRFFGNINFKYQFNRYATLQTSIGVTYDKVRESYFIPRAGVTTDTARNAIIYSRLGSQVERFYSLTNDTHFSYDRTFNRIHHFTGNIGFRFMDSESSDIFAQGANSATDQFITVGTGVNALRTAGGETGDMRWLNNYLSLNYQLLNKYFISYNMAADASSRFGTDIPGALNVGGLKMAVLPSLSVGWLLSSESFMSGINFVELLKLRASYGLTGNDDIGNYTARQYYVSQNLLGQQGLVRGNIGNPQLQWELNKKADIGFDASLLKERLTVSFDIYQNSTSHMIVDEPTAAYTGFTYAVDNGGAMRTRGLELSVNARLINKTQLKWDLGFNIAKFSNQITMLPNNSMTTTYAGATVLTQVGSPANLFYGYKTNGVYTSDAEAAAAKVTETNANGVALVPHGGDVRFVDANGDGVIDAKDQQVIGNPNPDFVGGINTSLTYKRFTLSGLFTFSKGGQIYNYVRRSLESESGYQNQTLAVLNRWRADGQVTNMPKATFGDPIGNARFSDRWIEDGSYFRLRTATLLYNVPLKVKSIRSLKIYLTGNNLFTLTKYLGYDPEFSATESVVTQGIDTGLEPQFRSAQIGVRLGL</sequence>